<proteinExistence type="predicted"/>
<evidence type="ECO:0000313" key="1">
    <source>
        <dbReference type="EMBL" id="VVC75128.1"/>
    </source>
</evidence>
<dbReference type="KEGG" id="asip:AQUSIP_04040"/>
<accession>A0A5E4PF57</accession>
<reference evidence="1 2" key="1">
    <citation type="submission" date="2019-08" db="EMBL/GenBank/DDBJ databases">
        <authorList>
            <person name="Guy L."/>
        </authorList>
    </citation>
    <scope>NUCLEOTIDE SEQUENCE [LARGE SCALE GENOMIC DNA]</scope>
    <source>
        <strain evidence="1 2">SGT-108</strain>
    </source>
</reference>
<protein>
    <submittedName>
        <fullName evidence="1">Uncharacterized protein</fullName>
    </submittedName>
</protein>
<dbReference type="Proteomes" id="UP000324194">
    <property type="component" value="Chromosome 1"/>
</dbReference>
<evidence type="ECO:0000313" key="2">
    <source>
        <dbReference type="Proteomes" id="UP000324194"/>
    </source>
</evidence>
<gene>
    <name evidence="1" type="ORF">AQUSIP_04040</name>
</gene>
<organism evidence="1 2">
    <name type="scientific">Aquicella siphonis</name>
    <dbReference type="NCBI Taxonomy" id="254247"/>
    <lineage>
        <taxon>Bacteria</taxon>
        <taxon>Pseudomonadati</taxon>
        <taxon>Pseudomonadota</taxon>
        <taxon>Gammaproteobacteria</taxon>
        <taxon>Legionellales</taxon>
        <taxon>Coxiellaceae</taxon>
        <taxon>Aquicella</taxon>
    </lineage>
</organism>
<dbReference type="EMBL" id="LR699119">
    <property type="protein sequence ID" value="VVC75128.1"/>
    <property type="molecule type" value="Genomic_DNA"/>
</dbReference>
<dbReference type="AlphaFoldDB" id="A0A5E4PF57"/>
<keyword evidence="2" id="KW-1185">Reference proteome</keyword>
<name>A0A5E4PF57_9COXI</name>
<sequence>MEFLSNIDLMQNRLLPKRQAESSGSTSQSLTMN</sequence>